<feature type="compositionally biased region" description="Basic and acidic residues" evidence="6">
    <location>
        <begin position="298"/>
        <end position="326"/>
    </location>
</feature>
<feature type="transmembrane region" description="Helical" evidence="7">
    <location>
        <begin position="122"/>
        <end position="144"/>
    </location>
</feature>
<feature type="transmembrane region" description="Helical" evidence="7">
    <location>
        <begin position="206"/>
        <end position="224"/>
    </location>
</feature>
<gene>
    <name evidence="9" type="ORF">COCSADRAFT_95415</name>
</gene>
<feature type="domain" description="Rhodopsin" evidence="8">
    <location>
        <begin position="27"/>
        <end position="269"/>
    </location>
</feature>
<dbReference type="EMBL" id="KB445647">
    <property type="protein sequence ID" value="EMD61816.1"/>
    <property type="molecule type" value="Genomic_DNA"/>
</dbReference>
<feature type="transmembrane region" description="Helical" evidence="7">
    <location>
        <begin position="45"/>
        <end position="66"/>
    </location>
</feature>
<keyword evidence="3 7" id="KW-1133">Transmembrane helix</keyword>
<dbReference type="RefSeq" id="XP_007702212.1">
    <property type="nucleotide sequence ID" value="XM_007704022.1"/>
</dbReference>
<dbReference type="InterPro" id="IPR049326">
    <property type="entry name" value="Rhodopsin_dom_fungi"/>
</dbReference>
<feature type="transmembrane region" description="Helical" evidence="7">
    <location>
        <begin position="174"/>
        <end position="194"/>
    </location>
</feature>
<dbReference type="OrthoDB" id="3923077at2759"/>
<dbReference type="KEGG" id="bsc:COCSADRAFT_95415"/>
<reference evidence="9 10" key="1">
    <citation type="journal article" date="2012" name="PLoS Pathog.">
        <title>Diverse lifestyles and strategies of plant pathogenesis encoded in the genomes of eighteen Dothideomycetes fungi.</title>
        <authorList>
            <person name="Ohm R.A."/>
            <person name="Feau N."/>
            <person name="Henrissat B."/>
            <person name="Schoch C.L."/>
            <person name="Horwitz B.A."/>
            <person name="Barry K.W."/>
            <person name="Condon B.J."/>
            <person name="Copeland A.C."/>
            <person name="Dhillon B."/>
            <person name="Glaser F."/>
            <person name="Hesse C.N."/>
            <person name="Kosti I."/>
            <person name="LaButti K."/>
            <person name="Lindquist E.A."/>
            <person name="Lucas S."/>
            <person name="Salamov A.A."/>
            <person name="Bradshaw R.E."/>
            <person name="Ciuffetti L."/>
            <person name="Hamelin R.C."/>
            <person name="Kema G.H.J."/>
            <person name="Lawrence C."/>
            <person name="Scott J.A."/>
            <person name="Spatafora J.W."/>
            <person name="Turgeon B.G."/>
            <person name="de Wit P.J.G.M."/>
            <person name="Zhong S."/>
            <person name="Goodwin S.B."/>
            <person name="Grigoriev I.V."/>
        </authorList>
    </citation>
    <scope>NUCLEOTIDE SEQUENCE [LARGE SCALE GENOMIC DNA]</scope>
    <source>
        <strain evidence="10">ND90Pr / ATCC 201652</strain>
    </source>
</reference>
<dbReference type="AlphaFoldDB" id="M2SXY6"/>
<keyword evidence="2 7" id="KW-0812">Transmembrane</keyword>
<dbReference type="PANTHER" id="PTHR33048:SF96">
    <property type="entry name" value="INTEGRAL MEMBRANE PROTEIN"/>
    <property type="match status" value="1"/>
</dbReference>
<evidence type="ECO:0000256" key="1">
    <source>
        <dbReference type="ARBA" id="ARBA00004141"/>
    </source>
</evidence>
<keyword evidence="10" id="KW-1185">Reference proteome</keyword>
<accession>M2SXY6</accession>
<evidence type="ECO:0000256" key="7">
    <source>
        <dbReference type="SAM" id="Phobius"/>
    </source>
</evidence>
<keyword evidence="4 7" id="KW-0472">Membrane</keyword>
<dbReference type="InterPro" id="IPR052337">
    <property type="entry name" value="SAT4-like"/>
</dbReference>
<evidence type="ECO:0000313" key="10">
    <source>
        <dbReference type="Proteomes" id="UP000016934"/>
    </source>
</evidence>
<feature type="transmembrane region" description="Helical" evidence="7">
    <location>
        <begin position="86"/>
        <end position="110"/>
    </location>
</feature>
<protein>
    <recommendedName>
        <fullName evidence="8">Rhodopsin domain-containing protein</fullName>
    </recommendedName>
</protein>
<dbReference type="OMA" id="LRFWWIC"/>
<evidence type="ECO:0000256" key="5">
    <source>
        <dbReference type="ARBA" id="ARBA00038359"/>
    </source>
</evidence>
<dbReference type="Proteomes" id="UP000016934">
    <property type="component" value="Unassembled WGS sequence"/>
</dbReference>
<name>M2SXY6_COCSN</name>
<evidence type="ECO:0000256" key="4">
    <source>
        <dbReference type="ARBA" id="ARBA00023136"/>
    </source>
</evidence>
<feature type="region of interest" description="Disordered" evidence="6">
    <location>
        <begin position="293"/>
        <end position="327"/>
    </location>
</feature>
<evidence type="ECO:0000313" key="9">
    <source>
        <dbReference type="EMBL" id="EMD61816.1"/>
    </source>
</evidence>
<dbReference type="GeneID" id="19141617"/>
<dbReference type="HOGENOM" id="CLU_028200_3_4_1"/>
<organism evidence="9 10">
    <name type="scientific">Cochliobolus sativus (strain ND90Pr / ATCC 201652)</name>
    <name type="common">Common root rot and spot blotch fungus</name>
    <name type="synonym">Bipolaris sorokiniana</name>
    <dbReference type="NCBI Taxonomy" id="665912"/>
    <lineage>
        <taxon>Eukaryota</taxon>
        <taxon>Fungi</taxon>
        <taxon>Dikarya</taxon>
        <taxon>Ascomycota</taxon>
        <taxon>Pezizomycotina</taxon>
        <taxon>Dothideomycetes</taxon>
        <taxon>Pleosporomycetidae</taxon>
        <taxon>Pleosporales</taxon>
        <taxon>Pleosporineae</taxon>
        <taxon>Pleosporaceae</taxon>
        <taxon>Bipolaris</taxon>
    </lineage>
</organism>
<reference evidence="10" key="2">
    <citation type="journal article" date="2013" name="PLoS Genet.">
        <title>Comparative genome structure, secondary metabolite, and effector coding capacity across Cochliobolus pathogens.</title>
        <authorList>
            <person name="Condon B.J."/>
            <person name="Leng Y."/>
            <person name="Wu D."/>
            <person name="Bushley K.E."/>
            <person name="Ohm R.A."/>
            <person name="Otillar R."/>
            <person name="Martin J."/>
            <person name="Schackwitz W."/>
            <person name="Grimwood J."/>
            <person name="MohdZainudin N."/>
            <person name="Xue C."/>
            <person name="Wang R."/>
            <person name="Manning V.A."/>
            <person name="Dhillon B."/>
            <person name="Tu Z.J."/>
            <person name="Steffenson B.J."/>
            <person name="Salamov A."/>
            <person name="Sun H."/>
            <person name="Lowry S."/>
            <person name="LaButti K."/>
            <person name="Han J."/>
            <person name="Copeland A."/>
            <person name="Lindquist E."/>
            <person name="Barry K."/>
            <person name="Schmutz J."/>
            <person name="Baker S.E."/>
            <person name="Ciuffetti L.M."/>
            <person name="Grigoriev I.V."/>
            <person name="Zhong S."/>
            <person name="Turgeon B.G."/>
        </authorList>
    </citation>
    <scope>NUCLEOTIDE SEQUENCE [LARGE SCALE GENOMIC DNA]</scope>
    <source>
        <strain evidence="10">ND90Pr / ATCC 201652</strain>
    </source>
</reference>
<evidence type="ECO:0000256" key="2">
    <source>
        <dbReference type="ARBA" id="ARBA00022692"/>
    </source>
</evidence>
<dbReference type="Pfam" id="PF20684">
    <property type="entry name" value="Fung_rhodopsin"/>
    <property type="match status" value="1"/>
</dbReference>
<sequence>MGIGPRASEMVRIEVAFLVVSWIAVVLRVYVRTCVVKAFGWDDRWMLFAQFMHTTNVICATGGALTGTGRLTKELTPESMMMALRFWWICYWTYCLTMISAKVSLGLSLLRYTPYTHVRSRRITYFAIWISVVIGAAYGLIAMFQCKPVRFFWTRAIGETGTCIDIHVIMSLTYVMSAIFAASDFSFAILPVFLIRGLTVSRNQKLALIPILSMGCIASSAVIVRLAYVPTFLDPEFLYSTVPIAIWSEIEMSLAITAGSLSTLRPLYRLAAQKFSWRISLFSNHRSLASVDMTTRPRHSDKTDGSSKHDRKTSDTDSCPESERNMARAASEVLELEVDYSHRASQKEMV</sequence>
<comment type="similarity">
    <text evidence="5">Belongs to the SAT4 family.</text>
</comment>
<comment type="subcellular location">
    <subcellularLocation>
        <location evidence="1">Membrane</location>
        <topology evidence="1">Multi-pass membrane protein</topology>
    </subcellularLocation>
</comment>
<evidence type="ECO:0000256" key="3">
    <source>
        <dbReference type="ARBA" id="ARBA00022989"/>
    </source>
</evidence>
<dbReference type="GO" id="GO:0016020">
    <property type="term" value="C:membrane"/>
    <property type="evidence" value="ECO:0007669"/>
    <property type="project" value="UniProtKB-SubCell"/>
</dbReference>
<evidence type="ECO:0000256" key="6">
    <source>
        <dbReference type="SAM" id="MobiDB-lite"/>
    </source>
</evidence>
<evidence type="ECO:0000259" key="8">
    <source>
        <dbReference type="Pfam" id="PF20684"/>
    </source>
</evidence>
<feature type="transmembrane region" description="Helical" evidence="7">
    <location>
        <begin position="15"/>
        <end position="33"/>
    </location>
</feature>
<proteinExistence type="inferred from homology"/>
<dbReference type="PANTHER" id="PTHR33048">
    <property type="entry name" value="PTH11-LIKE INTEGRAL MEMBRANE PROTEIN (AFU_ORTHOLOGUE AFUA_5G11245)"/>
    <property type="match status" value="1"/>
</dbReference>